<name>A0A1R4FH87_BREDI</name>
<gene>
    <name evidence="1" type="ORF">FM111_04725</name>
</gene>
<protein>
    <submittedName>
        <fullName evidence="1">Uncharacterized protein</fullName>
    </submittedName>
</protein>
<dbReference type="EMBL" id="FUIE01000026">
    <property type="protein sequence ID" value="SJM55268.1"/>
    <property type="molecule type" value="Genomic_DNA"/>
</dbReference>
<evidence type="ECO:0000313" key="2">
    <source>
        <dbReference type="Proteomes" id="UP000195766"/>
    </source>
</evidence>
<accession>A0A1R4FH87</accession>
<dbReference type="AlphaFoldDB" id="A0A1R4FH87"/>
<dbReference type="Proteomes" id="UP000195766">
    <property type="component" value="Unassembled WGS sequence"/>
</dbReference>
<sequence length="60" mass="6168">MHAAAVIFMQAQTLALGASARPEVRIALAEGLLAELARALMRVALGSQTCAPSALPEPDP</sequence>
<reference evidence="1 2" key="1">
    <citation type="submission" date="2017-02" db="EMBL/GenBank/DDBJ databases">
        <authorList>
            <person name="Peterson S.W."/>
        </authorList>
    </citation>
    <scope>NUCLEOTIDE SEQUENCE [LARGE SCALE GENOMIC DNA]</scope>
    <source>
        <strain evidence="1 2">3F5N</strain>
    </source>
</reference>
<organism evidence="1 2">
    <name type="scientific">Brevundimonas diminuta 3F5N</name>
    <dbReference type="NCBI Taxonomy" id="1255603"/>
    <lineage>
        <taxon>Bacteria</taxon>
        <taxon>Pseudomonadati</taxon>
        <taxon>Pseudomonadota</taxon>
        <taxon>Alphaproteobacteria</taxon>
        <taxon>Caulobacterales</taxon>
        <taxon>Caulobacteraceae</taxon>
        <taxon>Brevundimonas</taxon>
    </lineage>
</organism>
<proteinExistence type="predicted"/>
<evidence type="ECO:0000313" key="1">
    <source>
        <dbReference type="EMBL" id="SJM55268.1"/>
    </source>
</evidence>